<feature type="region of interest" description="Disordered" evidence="1">
    <location>
        <begin position="79"/>
        <end position="100"/>
    </location>
</feature>
<protein>
    <submittedName>
        <fullName evidence="2">Uncharacterized protein</fullName>
    </submittedName>
</protein>
<reference evidence="2" key="1">
    <citation type="submission" date="2011-12" db="EMBL/GenBank/DDBJ databases">
        <title>Complete nucleotide sequence of Streptomyces circular plasmid pCQ4.</title>
        <authorList>
            <person name="Cheng Q."/>
            <person name="Tian X."/>
            <person name="Qin Z."/>
        </authorList>
    </citation>
    <scope>NUCLEOTIDE SEQUENCE</scope>
    <source>
        <strain evidence="2">W75</strain>
        <plasmid evidence="2">pCQ4</plasmid>
    </source>
</reference>
<proteinExistence type="predicted"/>
<keyword evidence="2" id="KW-0614">Plasmid</keyword>
<dbReference type="EMBL" id="JQ340175">
    <property type="protein sequence ID" value="AFH75164.1"/>
    <property type="molecule type" value="Genomic_DNA"/>
</dbReference>
<geneLocation type="plasmid" evidence="2">
    <name>pCQ4</name>
</geneLocation>
<name>I0CEF1_9ACTN</name>
<evidence type="ECO:0000313" key="2">
    <source>
        <dbReference type="EMBL" id="AFH75164.1"/>
    </source>
</evidence>
<organism evidence="2">
    <name type="scientific">Streptomyces sp. W75</name>
    <dbReference type="NCBI Taxonomy" id="1170711"/>
    <lineage>
        <taxon>Bacteria</taxon>
        <taxon>Bacillati</taxon>
        <taxon>Actinomycetota</taxon>
        <taxon>Actinomycetes</taxon>
        <taxon>Kitasatosporales</taxon>
        <taxon>Streptomycetaceae</taxon>
        <taxon>Streptomyces</taxon>
    </lineage>
</organism>
<gene>
    <name evidence="2" type="ORF">pCQ4.39c</name>
</gene>
<dbReference type="RefSeq" id="WP_015060978.1">
    <property type="nucleotide sequence ID" value="NC_019307.1"/>
</dbReference>
<evidence type="ECO:0000256" key="1">
    <source>
        <dbReference type="SAM" id="MobiDB-lite"/>
    </source>
</evidence>
<sequence length="100" mass="11349">MTRTWPDDLPPYVTFTTGANLLRRFNIDPFADAQSVRYLARAHTEKGIWPFGDGPGLMPYGQVANARTMETGIFLTHCAEHPPNPRGRGRDKQPRRSPRQ</sequence>
<dbReference type="AlphaFoldDB" id="I0CEF1"/>
<accession>I0CEF1</accession>